<dbReference type="EMBL" id="PVTX01000015">
    <property type="protein sequence ID" value="PRZ03134.1"/>
    <property type="molecule type" value="Genomic_DNA"/>
</dbReference>
<organism evidence="2 3">
    <name type="scientific">Isoptericola halotolerans</name>
    <dbReference type="NCBI Taxonomy" id="300560"/>
    <lineage>
        <taxon>Bacteria</taxon>
        <taxon>Bacillati</taxon>
        <taxon>Actinomycetota</taxon>
        <taxon>Actinomycetes</taxon>
        <taxon>Micrococcales</taxon>
        <taxon>Promicromonosporaceae</taxon>
        <taxon>Isoptericola</taxon>
    </lineage>
</organism>
<sequence length="30" mass="3447">LDHYNLERPHTGIGGLRPIDRINNVPSQYT</sequence>
<evidence type="ECO:0000313" key="3">
    <source>
        <dbReference type="Proteomes" id="UP000239895"/>
    </source>
</evidence>
<dbReference type="Proteomes" id="UP000239895">
    <property type="component" value="Unassembled WGS sequence"/>
</dbReference>
<evidence type="ECO:0008006" key="4">
    <source>
        <dbReference type="Google" id="ProtNLM"/>
    </source>
</evidence>
<evidence type="ECO:0000313" key="2">
    <source>
        <dbReference type="EMBL" id="PRZ03134.1"/>
    </source>
</evidence>
<feature type="compositionally biased region" description="Basic and acidic residues" evidence="1">
    <location>
        <begin position="1"/>
        <end position="10"/>
    </location>
</feature>
<protein>
    <recommendedName>
        <fullName evidence="4">IS481 family transposase</fullName>
    </recommendedName>
</protein>
<keyword evidence="3" id="KW-1185">Reference proteome</keyword>
<comment type="caution">
    <text evidence="2">The sequence shown here is derived from an EMBL/GenBank/DDBJ whole genome shotgun (WGS) entry which is preliminary data.</text>
</comment>
<reference evidence="2 3" key="1">
    <citation type="submission" date="2018-03" db="EMBL/GenBank/DDBJ databases">
        <title>Comparative analysis of microorganisms from saline springs in Andes Mountain Range, Colombia.</title>
        <authorList>
            <person name="Rubin E."/>
        </authorList>
    </citation>
    <scope>NUCLEOTIDE SEQUENCE [LARGE SCALE GENOMIC DNA]</scope>
    <source>
        <strain evidence="2 3">CG 23</strain>
    </source>
</reference>
<feature type="non-terminal residue" evidence="2">
    <location>
        <position position="1"/>
    </location>
</feature>
<feature type="region of interest" description="Disordered" evidence="1">
    <location>
        <begin position="1"/>
        <end position="30"/>
    </location>
</feature>
<gene>
    <name evidence="2" type="ORF">BCL65_1151</name>
</gene>
<evidence type="ECO:0000256" key="1">
    <source>
        <dbReference type="SAM" id="MobiDB-lite"/>
    </source>
</evidence>
<name>A0ABX5E9Z4_9MICO</name>
<accession>A0ABX5E9Z4</accession>
<proteinExistence type="predicted"/>